<proteinExistence type="predicted"/>
<protein>
    <recommendedName>
        <fullName evidence="4">Lipoprotein</fullName>
    </recommendedName>
</protein>
<feature type="signal peptide" evidence="1">
    <location>
        <begin position="1"/>
        <end position="23"/>
    </location>
</feature>
<keyword evidence="1" id="KW-0732">Signal</keyword>
<gene>
    <name evidence="2" type="ORF">LZC95_40965</name>
</gene>
<accession>A0ABZ2K251</accession>
<dbReference type="RefSeq" id="WP_394843407.1">
    <property type="nucleotide sequence ID" value="NZ_CP089982.1"/>
</dbReference>
<evidence type="ECO:0000313" key="3">
    <source>
        <dbReference type="Proteomes" id="UP001379533"/>
    </source>
</evidence>
<evidence type="ECO:0000256" key="1">
    <source>
        <dbReference type="SAM" id="SignalP"/>
    </source>
</evidence>
<dbReference type="PROSITE" id="PS51257">
    <property type="entry name" value="PROKAR_LIPOPROTEIN"/>
    <property type="match status" value="1"/>
</dbReference>
<sequence length="150" mass="16816">MNTRFSFGALCLFMVASLTIGCAGSSGDADVELANAEAELQTNDLTKEQSAVALKLLDDICGDTWCEGEYNWHFPKIVCRFAQPSCTVTFRVTTYDDPPKNYTRWCKVRDLGRFEDLVQTAPNGYQSLNDTFYDKVSACISRIEDDLRTP</sequence>
<organism evidence="2 3">
    <name type="scientific">Pendulispora brunnea</name>
    <dbReference type="NCBI Taxonomy" id="2905690"/>
    <lineage>
        <taxon>Bacteria</taxon>
        <taxon>Pseudomonadati</taxon>
        <taxon>Myxococcota</taxon>
        <taxon>Myxococcia</taxon>
        <taxon>Myxococcales</taxon>
        <taxon>Sorangiineae</taxon>
        <taxon>Pendulisporaceae</taxon>
        <taxon>Pendulispora</taxon>
    </lineage>
</organism>
<reference evidence="2 3" key="1">
    <citation type="submission" date="2021-12" db="EMBL/GenBank/DDBJ databases">
        <title>Discovery of the Pendulisporaceae a myxobacterial family with distinct sporulation behavior and unique specialized metabolism.</title>
        <authorList>
            <person name="Garcia R."/>
            <person name="Popoff A."/>
            <person name="Bader C.D."/>
            <person name="Loehr J."/>
            <person name="Walesch S."/>
            <person name="Walt C."/>
            <person name="Boldt J."/>
            <person name="Bunk B."/>
            <person name="Haeckl F.J.F.P.J."/>
            <person name="Gunesch A.P."/>
            <person name="Birkelbach J."/>
            <person name="Nuebel U."/>
            <person name="Pietschmann T."/>
            <person name="Bach T."/>
            <person name="Mueller R."/>
        </authorList>
    </citation>
    <scope>NUCLEOTIDE SEQUENCE [LARGE SCALE GENOMIC DNA]</scope>
    <source>
        <strain evidence="2 3">MSr12523</strain>
    </source>
</reference>
<name>A0ABZ2K251_9BACT</name>
<dbReference type="Proteomes" id="UP001379533">
    <property type="component" value="Chromosome"/>
</dbReference>
<evidence type="ECO:0008006" key="4">
    <source>
        <dbReference type="Google" id="ProtNLM"/>
    </source>
</evidence>
<dbReference type="EMBL" id="CP089982">
    <property type="protein sequence ID" value="WXA92807.1"/>
    <property type="molecule type" value="Genomic_DNA"/>
</dbReference>
<feature type="chain" id="PRO_5045820765" description="Lipoprotein" evidence="1">
    <location>
        <begin position="24"/>
        <end position="150"/>
    </location>
</feature>
<evidence type="ECO:0000313" key="2">
    <source>
        <dbReference type="EMBL" id="WXA92807.1"/>
    </source>
</evidence>
<keyword evidence="3" id="KW-1185">Reference proteome</keyword>